<name>N9NGS4_9GAMM</name>
<dbReference type="EMBL" id="APRW01000014">
    <property type="protein sequence ID" value="ENX20168.1"/>
    <property type="molecule type" value="Genomic_DNA"/>
</dbReference>
<sequence>MKTMRLTDQEVRKILEGRSEIHHQKATRAFQLKAIRVANDYFEWCKEKGFYTPDFGTFVNSFCYEEDDCKIMCEAVKQIWKLVFSFQIPKEKPQC</sequence>
<organism evidence="1 2">
    <name type="scientific">Acinetobacter vivianii</name>
    <dbReference type="NCBI Taxonomy" id="1776742"/>
    <lineage>
        <taxon>Bacteria</taxon>
        <taxon>Pseudomonadati</taxon>
        <taxon>Pseudomonadota</taxon>
        <taxon>Gammaproteobacteria</taxon>
        <taxon>Moraxellales</taxon>
        <taxon>Moraxellaceae</taxon>
        <taxon>Acinetobacter</taxon>
    </lineage>
</organism>
<dbReference type="Proteomes" id="UP000013173">
    <property type="component" value="Unassembled WGS sequence"/>
</dbReference>
<dbReference type="HOGENOM" id="CLU_2366518_0_0_6"/>
<evidence type="ECO:0000313" key="1">
    <source>
        <dbReference type="EMBL" id="ENX20168.1"/>
    </source>
</evidence>
<dbReference type="OrthoDB" id="6715510at2"/>
<protein>
    <submittedName>
        <fullName evidence="1">Uncharacterized protein</fullName>
    </submittedName>
</protein>
<reference evidence="1 2" key="1">
    <citation type="submission" date="2013-02" db="EMBL/GenBank/DDBJ databases">
        <title>The Genome Sequence of Acinetobacter sp. NIPH 2168.</title>
        <authorList>
            <consortium name="The Broad Institute Genome Sequencing Platform"/>
            <consortium name="The Broad Institute Genome Sequencing Center for Infectious Disease"/>
            <person name="Cerqueira G."/>
            <person name="Feldgarden M."/>
            <person name="Courvalin P."/>
            <person name="Perichon B."/>
            <person name="Grillot-Courvalin C."/>
            <person name="Clermont D."/>
            <person name="Rocha E."/>
            <person name="Yoon E.-J."/>
            <person name="Nemec A."/>
            <person name="Walker B."/>
            <person name="Young S.K."/>
            <person name="Zeng Q."/>
            <person name="Gargeya S."/>
            <person name="Fitzgerald M."/>
            <person name="Haas B."/>
            <person name="Abouelleil A."/>
            <person name="Alvarado L."/>
            <person name="Arachchi H.M."/>
            <person name="Berlin A.M."/>
            <person name="Chapman S.B."/>
            <person name="Dewar J."/>
            <person name="Goldberg J."/>
            <person name="Griggs A."/>
            <person name="Gujja S."/>
            <person name="Hansen M."/>
            <person name="Howarth C."/>
            <person name="Imamovic A."/>
            <person name="Larimer J."/>
            <person name="McCowan C."/>
            <person name="Murphy C."/>
            <person name="Neiman D."/>
            <person name="Pearson M."/>
            <person name="Priest M."/>
            <person name="Roberts A."/>
            <person name="Saif S."/>
            <person name="Shea T."/>
            <person name="Sisk P."/>
            <person name="Sykes S."/>
            <person name="Wortman J."/>
            <person name="Nusbaum C."/>
            <person name="Birren B."/>
        </authorList>
    </citation>
    <scope>NUCLEOTIDE SEQUENCE [LARGE SCALE GENOMIC DNA]</scope>
    <source>
        <strain evidence="1 2">NIPH 2168</strain>
    </source>
</reference>
<evidence type="ECO:0000313" key="2">
    <source>
        <dbReference type="Proteomes" id="UP000013173"/>
    </source>
</evidence>
<comment type="caution">
    <text evidence="1">The sequence shown here is derived from an EMBL/GenBank/DDBJ whole genome shotgun (WGS) entry which is preliminary data.</text>
</comment>
<proteinExistence type="predicted"/>
<dbReference type="AlphaFoldDB" id="N9NGS4"/>
<keyword evidence="2" id="KW-1185">Reference proteome</keyword>
<accession>N9NGS4</accession>
<gene>
    <name evidence="1" type="ORF">F892_03091</name>
</gene>